<feature type="region of interest" description="Disordered" evidence="1">
    <location>
        <begin position="1"/>
        <end position="51"/>
    </location>
</feature>
<organism evidence="2 3">
    <name type="scientific">Chelonia mydas</name>
    <name type="common">Green sea-turtle</name>
    <name type="synonym">Chelonia agassizi</name>
    <dbReference type="NCBI Taxonomy" id="8469"/>
    <lineage>
        <taxon>Eukaryota</taxon>
        <taxon>Metazoa</taxon>
        <taxon>Chordata</taxon>
        <taxon>Craniata</taxon>
        <taxon>Vertebrata</taxon>
        <taxon>Euteleostomi</taxon>
        <taxon>Archelosauria</taxon>
        <taxon>Testudinata</taxon>
        <taxon>Testudines</taxon>
        <taxon>Cryptodira</taxon>
        <taxon>Durocryptodira</taxon>
        <taxon>Americhelydia</taxon>
        <taxon>Chelonioidea</taxon>
        <taxon>Cheloniidae</taxon>
        <taxon>Chelonia</taxon>
    </lineage>
</organism>
<dbReference type="Proteomes" id="UP000031443">
    <property type="component" value="Unassembled WGS sequence"/>
</dbReference>
<dbReference type="eggNOG" id="KOG0775">
    <property type="taxonomic scope" value="Eukaryota"/>
</dbReference>
<proteinExistence type="predicted"/>
<sequence>MKIQTWELGQQNPGCSESDGNPSTEDESSRGLEETELAVGTPAGPDGAGASGNLFLPAPAGASSILLNGNFITTAGPQAMLLNSGSVYSVPQGAPAPQLLSVPQGSQLISLPQVVPTSQVVTLQQGVGPIQIRASAAPLKVGAPQAAGGTVGQSNVHLINANVGVTTLQLPAGAPGNFLLTNPVPGGGTILTGMTLQQGKLILTATFPATMLMSPVLSAPAGSLALPIKQETAPLTATSAPIPGPVNSEGAGAGQPALAFGADGVAGRQPGILSNFPQEGLVLSPLPQPAAWPGSAGMEMQAAGTEGLFEMEKGAVEVLDGTEPSGLLLPEGEGLLLGSSGSDPLDPEGLDSDEKVLTQLQSVPVEEPLDL</sequence>
<keyword evidence="3" id="KW-1185">Reference proteome</keyword>
<evidence type="ECO:0000256" key="1">
    <source>
        <dbReference type="SAM" id="MobiDB-lite"/>
    </source>
</evidence>
<accession>M7AQV5</accession>
<protein>
    <submittedName>
        <fullName evidence="2">Homeobox protein SIX5</fullName>
    </submittedName>
</protein>
<dbReference type="AlphaFoldDB" id="M7AQV5"/>
<evidence type="ECO:0000313" key="2">
    <source>
        <dbReference type="EMBL" id="EMP25210.1"/>
    </source>
</evidence>
<dbReference type="STRING" id="8469.M7AQV5"/>
<keyword evidence="2" id="KW-0238">DNA-binding</keyword>
<evidence type="ECO:0000313" key="3">
    <source>
        <dbReference type="Proteomes" id="UP000031443"/>
    </source>
</evidence>
<gene>
    <name evidence="2" type="ORF">UY3_17711</name>
</gene>
<dbReference type="GO" id="GO:0003677">
    <property type="term" value="F:DNA binding"/>
    <property type="evidence" value="ECO:0007669"/>
    <property type="project" value="UniProtKB-KW"/>
</dbReference>
<reference evidence="3" key="1">
    <citation type="journal article" date="2013" name="Nat. Genet.">
        <title>The draft genomes of soft-shell turtle and green sea turtle yield insights into the development and evolution of the turtle-specific body plan.</title>
        <authorList>
            <person name="Wang Z."/>
            <person name="Pascual-Anaya J."/>
            <person name="Zadissa A."/>
            <person name="Li W."/>
            <person name="Niimura Y."/>
            <person name="Huang Z."/>
            <person name="Li C."/>
            <person name="White S."/>
            <person name="Xiong Z."/>
            <person name="Fang D."/>
            <person name="Wang B."/>
            <person name="Ming Y."/>
            <person name="Chen Y."/>
            <person name="Zheng Y."/>
            <person name="Kuraku S."/>
            <person name="Pignatelli M."/>
            <person name="Herrero J."/>
            <person name="Beal K."/>
            <person name="Nozawa M."/>
            <person name="Li Q."/>
            <person name="Wang J."/>
            <person name="Zhang H."/>
            <person name="Yu L."/>
            <person name="Shigenobu S."/>
            <person name="Wang J."/>
            <person name="Liu J."/>
            <person name="Flicek P."/>
            <person name="Searle S."/>
            <person name="Wang J."/>
            <person name="Kuratani S."/>
            <person name="Yin Y."/>
            <person name="Aken B."/>
            <person name="Zhang G."/>
            <person name="Irie N."/>
        </authorList>
    </citation>
    <scope>NUCLEOTIDE SEQUENCE [LARGE SCALE GENOMIC DNA]</scope>
</reference>
<feature type="region of interest" description="Disordered" evidence="1">
    <location>
        <begin position="323"/>
        <end position="353"/>
    </location>
</feature>
<name>M7AQV5_CHEMY</name>
<feature type="compositionally biased region" description="Low complexity" evidence="1">
    <location>
        <begin position="323"/>
        <end position="344"/>
    </location>
</feature>
<feature type="compositionally biased region" description="Polar residues" evidence="1">
    <location>
        <begin position="7"/>
        <end position="23"/>
    </location>
</feature>
<dbReference type="EMBL" id="KB593326">
    <property type="protein sequence ID" value="EMP25210.1"/>
    <property type="molecule type" value="Genomic_DNA"/>
</dbReference>
<keyword evidence="2" id="KW-0371">Homeobox</keyword>